<evidence type="ECO:0000313" key="5">
    <source>
        <dbReference type="Proteomes" id="UP000539313"/>
    </source>
</evidence>
<dbReference type="EMBL" id="JACJII010000001">
    <property type="protein sequence ID" value="MBA9007834.1"/>
    <property type="molecule type" value="Genomic_DNA"/>
</dbReference>
<feature type="transmembrane region" description="Helical" evidence="2">
    <location>
        <begin position="257"/>
        <end position="283"/>
    </location>
</feature>
<keyword evidence="5" id="KW-1185">Reference proteome</keyword>
<feature type="transmembrane region" description="Helical" evidence="2">
    <location>
        <begin position="30"/>
        <end position="49"/>
    </location>
</feature>
<keyword evidence="2" id="KW-1133">Transmembrane helix</keyword>
<comment type="caution">
    <text evidence="4">The sequence shown here is derived from an EMBL/GenBank/DDBJ whole genome shotgun (WGS) entry which is preliminary data.</text>
</comment>
<dbReference type="InterPro" id="IPR050879">
    <property type="entry name" value="Acyltransferase_3"/>
</dbReference>
<organism evidence="4 5">
    <name type="scientific">Thermomonospora cellulosilytica</name>
    <dbReference type="NCBI Taxonomy" id="1411118"/>
    <lineage>
        <taxon>Bacteria</taxon>
        <taxon>Bacillati</taxon>
        <taxon>Actinomycetota</taxon>
        <taxon>Actinomycetes</taxon>
        <taxon>Streptosporangiales</taxon>
        <taxon>Thermomonosporaceae</taxon>
        <taxon>Thermomonospora</taxon>
    </lineage>
</organism>
<feature type="transmembrane region" description="Helical" evidence="2">
    <location>
        <begin position="303"/>
        <end position="321"/>
    </location>
</feature>
<feature type="compositionally biased region" description="Pro residues" evidence="1">
    <location>
        <begin position="410"/>
        <end position="421"/>
    </location>
</feature>
<keyword evidence="2" id="KW-0812">Transmembrane</keyword>
<evidence type="ECO:0000313" key="4">
    <source>
        <dbReference type="EMBL" id="MBA9007834.1"/>
    </source>
</evidence>
<dbReference type="Pfam" id="PF01757">
    <property type="entry name" value="Acyl_transf_3"/>
    <property type="match status" value="1"/>
</dbReference>
<dbReference type="InterPro" id="IPR002656">
    <property type="entry name" value="Acyl_transf_3_dom"/>
</dbReference>
<feature type="transmembrane region" description="Helical" evidence="2">
    <location>
        <begin position="61"/>
        <end position="80"/>
    </location>
</feature>
<keyword evidence="2" id="KW-0472">Membrane</keyword>
<feature type="transmembrane region" description="Helical" evidence="2">
    <location>
        <begin position="227"/>
        <end position="245"/>
    </location>
</feature>
<dbReference type="PANTHER" id="PTHR23028">
    <property type="entry name" value="ACETYLTRANSFERASE"/>
    <property type="match status" value="1"/>
</dbReference>
<name>A0A7W3N5C9_9ACTN</name>
<dbReference type="AlphaFoldDB" id="A0A7W3N5C9"/>
<feature type="transmembrane region" description="Helical" evidence="2">
    <location>
        <begin position="195"/>
        <end position="215"/>
    </location>
</feature>
<dbReference type="GO" id="GO:0016020">
    <property type="term" value="C:membrane"/>
    <property type="evidence" value="ECO:0007669"/>
    <property type="project" value="TreeGrafter"/>
</dbReference>
<feature type="transmembrane region" description="Helical" evidence="2">
    <location>
        <begin position="341"/>
        <end position="357"/>
    </location>
</feature>
<feature type="domain" description="Acyltransferase 3" evidence="3">
    <location>
        <begin position="24"/>
        <end position="384"/>
    </location>
</feature>
<sequence>MSVPAAGRTTAAPRAPQVSGHQDALDGVRAVAALSVLVFHVALNAGVITRQVTGGWIFNGGQVGVAVFFALSGLLLYRPWAHAALGGRAAPATRAYLVKRALRVLPAYWVLVAVLLLVVYRERADEPLTWAGLLTLTHIYSPQEWWNSVLGPREMGQAWSLTVEVTWYALLPPTAWLLGRYARRGADAAARARRLLRALGVYALVSFLFTVLMFWPDHHSGMSIWPPRYTAWFAVGMALAVLTVWAREEPDGPAARLCRTVAGSWGACWVAAASLLVICATPVTGPLDLTTFPTLWTSELHILLYGLCAAFFIAPVALAPADHPVMRVVLGNRVMRWLGKVSYGVFLWQMAVILAWYEGTGRLFNGSILTDLPLLSAASVLVGAISYYAVEQPLQRLRAPGRRAPEPRGEPQPVPPQPDAT</sequence>
<feature type="transmembrane region" description="Helical" evidence="2">
    <location>
        <begin position="372"/>
        <end position="390"/>
    </location>
</feature>
<dbReference type="GO" id="GO:0009103">
    <property type="term" value="P:lipopolysaccharide biosynthetic process"/>
    <property type="evidence" value="ECO:0007669"/>
    <property type="project" value="TreeGrafter"/>
</dbReference>
<feature type="region of interest" description="Disordered" evidence="1">
    <location>
        <begin position="398"/>
        <end position="421"/>
    </location>
</feature>
<reference evidence="4 5" key="1">
    <citation type="submission" date="2020-08" db="EMBL/GenBank/DDBJ databases">
        <title>Sequencing the genomes of 1000 actinobacteria strains.</title>
        <authorList>
            <person name="Klenk H.-P."/>
        </authorList>
    </citation>
    <scope>NUCLEOTIDE SEQUENCE [LARGE SCALE GENOMIC DNA]</scope>
    <source>
        <strain evidence="4 5">DSM 45823</strain>
    </source>
</reference>
<proteinExistence type="predicted"/>
<accession>A0A7W3N5C9</accession>
<evidence type="ECO:0000256" key="1">
    <source>
        <dbReference type="SAM" id="MobiDB-lite"/>
    </source>
</evidence>
<evidence type="ECO:0000259" key="3">
    <source>
        <dbReference type="Pfam" id="PF01757"/>
    </source>
</evidence>
<dbReference type="Proteomes" id="UP000539313">
    <property type="component" value="Unassembled WGS sequence"/>
</dbReference>
<gene>
    <name evidence="4" type="ORF">HNR21_006716</name>
</gene>
<feature type="transmembrane region" description="Helical" evidence="2">
    <location>
        <begin position="101"/>
        <end position="120"/>
    </location>
</feature>
<dbReference type="RefSeq" id="WP_182708273.1">
    <property type="nucleotide sequence ID" value="NZ_JACJII010000001.1"/>
</dbReference>
<evidence type="ECO:0000256" key="2">
    <source>
        <dbReference type="SAM" id="Phobius"/>
    </source>
</evidence>
<protein>
    <submittedName>
        <fullName evidence="4">Peptidoglycan/LPS O-acetylase OafA/YrhL</fullName>
    </submittedName>
</protein>
<dbReference type="PANTHER" id="PTHR23028:SF53">
    <property type="entry name" value="ACYL_TRANSF_3 DOMAIN-CONTAINING PROTEIN"/>
    <property type="match status" value="1"/>
</dbReference>
<dbReference type="GO" id="GO:0016747">
    <property type="term" value="F:acyltransferase activity, transferring groups other than amino-acyl groups"/>
    <property type="evidence" value="ECO:0007669"/>
    <property type="project" value="InterPro"/>
</dbReference>